<proteinExistence type="predicted"/>
<reference evidence="1 2" key="1">
    <citation type="submission" date="2016-11" db="EMBL/GenBank/DDBJ databases">
        <title>The macronuclear genome of Stentor coeruleus: a giant cell with tiny introns.</title>
        <authorList>
            <person name="Slabodnick M."/>
            <person name="Ruby J.G."/>
            <person name="Reiff S.B."/>
            <person name="Swart E.C."/>
            <person name="Gosai S."/>
            <person name="Prabakaran S."/>
            <person name="Witkowska E."/>
            <person name="Larue G.E."/>
            <person name="Fisher S."/>
            <person name="Freeman R.M."/>
            <person name="Gunawardena J."/>
            <person name="Chu W."/>
            <person name="Stover N.A."/>
            <person name="Gregory B.D."/>
            <person name="Nowacki M."/>
            <person name="Derisi J."/>
            <person name="Roy S.W."/>
            <person name="Marshall W.F."/>
            <person name="Sood P."/>
        </authorList>
    </citation>
    <scope>NUCLEOTIDE SEQUENCE [LARGE SCALE GENOMIC DNA]</scope>
    <source>
        <strain evidence="1">WM001</strain>
    </source>
</reference>
<name>A0A1R2BF64_9CILI</name>
<evidence type="ECO:0000313" key="1">
    <source>
        <dbReference type="EMBL" id="OMJ75379.1"/>
    </source>
</evidence>
<dbReference type="Proteomes" id="UP000187209">
    <property type="component" value="Unassembled WGS sequence"/>
</dbReference>
<dbReference type="AlphaFoldDB" id="A0A1R2BF64"/>
<protein>
    <submittedName>
        <fullName evidence="1">Uncharacterized protein</fullName>
    </submittedName>
</protein>
<gene>
    <name evidence="1" type="ORF">SteCoe_25496</name>
</gene>
<sequence length="172" mass="19973">MHKESYLKNTNSTSPVKNISTSTSPVKLFVSEDDILNARKHTIPQPFIFQNRIIEEKSFISQKTLKNIEPLSLTNKSQKGNMFQLTPKKQQSNKFPRLVKSAIRCKPNPGSPLKNVKFRFVDTEVMSRMNRKKEWEKIFNCIKGNSIISPLNNTQRDPRPIRKFTIKDINQL</sequence>
<organism evidence="1 2">
    <name type="scientific">Stentor coeruleus</name>
    <dbReference type="NCBI Taxonomy" id="5963"/>
    <lineage>
        <taxon>Eukaryota</taxon>
        <taxon>Sar</taxon>
        <taxon>Alveolata</taxon>
        <taxon>Ciliophora</taxon>
        <taxon>Postciliodesmatophora</taxon>
        <taxon>Heterotrichea</taxon>
        <taxon>Heterotrichida</taxon>
        <taxon>Stentoridae</taxon>
        <taxon>Stentor</taxon>
    </lineage>
</organism>
<keyword evidence="2" id="KW-1185">Reference proteome</keyword>
<evidence type="ECO:0000313" key="2">
    <source>
        <dbReference type="Proteomes" id="UP000187209"/>
    </source>
</evidence>
<accession>A0A1R2BF64</accession>
<dbReference type="EMBL" id="MPUH01000694">
    <property type="protein sequence ID" value="OMJ75379.1"/>
    <property type="molecule type" value="Genomic_DNA"/>
</dbReference>
<comment type="caution">
    <text evidence="1">The sequence shown here is derived from an EMBL/GenBank/DDBJ whole genome shotgun (WGS) entry which is preliminary data.</text>
</comment>